<keyword evidence="2" id="KW-1185">Reference proteome</keyword>
<accession>A0A1G6IGF2</accession>
<dbReference type="EMBL" id="FMYI01000004">
    <property type="protein sequence ID" value="SDC05544.1"/>
    <property type="molecule type" value="Genomic_DNA"/>
</dbReference>
<dbReference type="OrthoDB" id="9814070at2"/>
<dbReference type="AlphaFoldDB" id="A0A1G6IGF2"/>
<dbReference type="STRING" id="1612202.SAMN05421734_10426"/>
<proteinExistence type="predicted"/>
<dbReference type="PANTHER" id="PTHR47271">
    <property type="entry name" value="ARGININE DEIMINASE"/>
    <property type="match status" value="1"/>
</dbReference>
<dbReference type="Gene3D" id="3.75.10.10">
    <property type="entry name" value="L-arginine/glycine Amidinotransferase, Chain A"/>
    <property type="match status" value="1"/>
</dbReference>
<dbReference type="GO" id="GO:0016990">
    <property type="term" value="F:arginine deiminase activity"/>
    <property type="evidence" value="ECO:0007669"/>
    <property type="project" value="TreeGrafter"/>
</dbReference>
<sequence>MIKEKQYECHTEYDPLKQVIVSPPNYMRITQIINETQKYYIDHNIDINKAKKQHLHFVDLMRERGVQITSLEPEEQLNEQVFTRDIGFTIGETFFVSKMKRTIRKAETDKLKQHLNDLGFDYITFSDYPIEGGDVIIDGTRVWIGLSKRTSRRAVEELKAYLPTYSIEMIDLGEDILHLDCAFNIVSPDVAIVYKKGISHADYDKLSEHYDLIEVDDSEYISLGTNVLSLGNKTVISLPENLLVNQALKDRGFQVIKVPFSEIIKSGGSFRCATLPTVRQSK</sequence>
<dbReference type="RefSeq" id="WP_090794882.1">
    <property type="nucleotide sequence ID" value="NZ_FMYI01000004.1"/>
</dbReference>
<dbReference type="PANTHER" id="PTHR47271:SF2">
    <property type="entry name" value="ARGININE DEIMINASE"/>
    <property type="match status" value="1"/>
</dbReference>
<dbReference type="SUPFAM" id="SSF55909">
    <property type="entry name" value="Pentein"/>
    <property type="match status" value="1"/>
</dbReference>
<keyword evidence="1" id="KW-0378">Hydrolase</keyword>
<dbReference type="Proteomes" id="UP000242949">
    <property type="component" value="Unassembled WGS sequence"/>
</dbReference>
<dbReference type="Pfam" id="PF19420">
    <property type="entry name" value="DDAH_eukar"/>
    <property type="match status" value="1"/>
</dbReference>
<reference evidence="2" key="1">
    <citation type="submission" date="2016-09" db="EMBL/GenBank/DDBJ databases">
        <authorList>
            <person name="Varghese N."/>
            <person name="Submissions S."/>
        </authorList>
    </citation>
    <scope>NUCLEOTIDE SEQUENCE [LARGE SCALE GENOMIC DNA]</scope>
    <source>
        <strain evidence="2">S5</strain>
    </source>
</reference>
<organism evidence="1 2">
    <name type="scientific">Pelagirhabdus alkalitolerans</name>
    <dbReference type="NCBI Taxonomy" id="1612202"/>
    <lineage>
        <taxon>Bacteria</taxon>
        <taxon>Bacillati</taxon>
        <taxon>Bacillota</taxon>
        <taxon>Bacilli</taxon>
        <taxon>Bacillales</taxon>
        <taxon>Bacillaceae</taxon>
        <taxon>Pelagirhabdus</taxon>
    </lineage>
</organism>
<name>A0A1G6IGF2_9BACI</name>
<protein>
    <submittedName>
        <fullName evidence="1">N-Dimethylarginine dimethylaminohydrolase</fullName>
    </submittedName>
</protein>
<gene>
    <name evidence="1" type="ORF">SAMN05421734_10426</name>
</gene>
<evidence type="ECO:0000313" key="1">
    <source>
        <dbReference type="EMBL" id="SDC05544.1"/>
    </source>
</evidence>
<dbReference type="GO" id="GO:0019546">
    <property type="term" value="P:L-arginine deiminase pathway"/>
    <property type="evidence" value="ECO:0007669"/>
    <property type="project" value="TreeGrafter"/>
</dbReference>
<evidence type="ECO:0000313" key="2">
    <source>
        <dbReference type="Proteomes" id="UP000242949"/>
    </source>
</evidence>